<dbReference type="PANTHER" id="PTHR43462">
    <property type="entry name" value="ALANYL-TRNA EDITING PROTEIN"/>
    <property type="match status" value="1"/>
</dbReference>
<dbReference type="Gene3D" id="3.30.980.10">
    <property type="entry name" value="Threonyl-trna Synthetase, Chain A, domain 2"/>
    <property type="match status" value="1"/>
</dbReference>
<protein>
    <submittedName>
        <fullName evidence="1">Ser-tRNA(Ala) deacylase AlaX</fullName>
    </submittedName>
</protein>
<dbReference type="RefSeq" id="WP_115457750.1">
    <property type="nucleotide sequence ID" value="NZ_QRAP01000002.1"/>
</dbReference>
<comment type="caution">
    <text evidence="1">The sequence shown here is derived from an EMBL/GenBank/DDBJ whole genome shotgun (WGS) entry which is preliminary data.</text>
</comment>
<dbReference type="GO" id="GO:0000166">
    <property type="term" value="F:nucleotide binding"/>
    <property type="evidence" value="ECO:0007669"/>
    <property type="project" value="InterPro"/>
</dbReference>
<name>A0A370R281_9GAMM</name>
<organism evidence="1 2">
    <name type="scientific">Enterobacillus tribolii</name>
    <dbReference type="NCBI Taxonomy" id="1487935"/>
    <lineage>
        <taxon>Bacteria</taxon>
        <taxon>Pseudomonadati</taxon>
        <taxon>Pseudomonadota</taxon>
        <taxon>Gammaproteobacteria</taxon>
        <taxon>Enterobacterales</taxon>
        <taxon>Hafniaceae</taxon>
        <taxon>Enterobacillus</taxon>
    </lineage>
</organism>
<reference evidence="1 2" key="1">
    <citation type="submission" date="2018-07" db="EMBL/GenBank/DDBJ databases">
        <title>Genomic Encyclopedia of Type Strains, Phase IV (KMG-IV): sequencing the most valuable type-strain genomes for metagenomic binning, comparative biology and taxonomic classification.</title>
        <authorList>
            <person name="Goeker M."/>
        </authorList>
    </citation>
    <scope>NUCLEOTIDE SEQUENCE [LARGE SCALE GENOMIC DNA]</scope>
    <source>
        <strain evidence="1 2">DSM 103736</strain>
    </source>
</reference>
<proteinExistence type="predicted"/>
<dbReference type="InterPro" id="IPR018163">
    <property type="entry name" value="Thr/Ala-tRNA-synth_IIc_edit"/>
</dbReference>
<evidence type="ECO:0000313" key="1">
    <source>
        <dbReference type="EMBL" id="RDK96029.1"/>
    </source>
</evidence>
<dbReference type="EMBL" id="QRAP01000002">
    <property type="protein sequence ID" value="RDK96029.1"/>
    <property type="molecule type" value="Genomic_DNA"/>
</dbReference>
<keyword evidence="2" id="KW-1185">Reference proteome</keyword>
<dbReference type="OrthoDB" id="9812949at2"/>
<dbReference type="InterPro" id="IPR051335">
    <property type="entry name" value="Alanyl-tRNA_Editing_Enzymes"/>
</dbReference>
<gene>
    <name evidence="1" type="ORF">C8D90_102516</name>
</gene>
<dbReference type="SUPFAM" id="SSF50447">
    <property type="entry name" value="Translation proteins"/>
    <property type="match status" value="1"/>
</dbReference>
<sequence length="226" mass="25048">MHQIQHYLEDTYCFSALSDVIASGADEWGQWIVLRENIFHPQGGGQPADRGWVNGIPVSVRKLGSGQVALYPAAPFSAPAQEKVTSALSADDRIRHAALHTAGHLLNWEMRRYGWMAVRGHHFPGESRVEFSASGSQAVQPEQLPTEEIEEVIRTRLRNGGRVDTWYEGTTRMSQIEGAEPMPCAGTHTDNLNKISTFSIKAIKFKKGTLRISYDAGHIALENEPV</sequence>
<dbReference type="AlphaFoldDB" id="A0A370R281"/>
<accession>A0A370R281</accession>
<dbReference type="InterPro" id="IPR009000">
    <property type="entry name" value="Transl_B-barrel_sf"/>
</dbReference>
<dbReference type="SUPFAM" id="SSF55186">
    <property type="entry name" value="ThrRS/AlaRS common domain"/>
    <property type="match status" value="1"/>
</dbReference>
<dbReference type="Gene3D" id="2.40.30.130">
    <property type="match status" value="1"/>
</dbReference>
<dbReference type="PANTHER" id="PTHR43462:SF2">
    <property type="entry name" value="THREONYL AND ALANYL TRNA SYNTHETASE SECOND ADDITIONAL DOMAIN-CONTAINING PROTEIN"/>
    <property type="match status" value="1"/>
</dbReference>
<evidence type="ECO:0000313" key="2">
    <source>
        <dbReference type="Proteomes" id="UP000254848"/>
    </source>
</evidence>
<dbReference type="Proteomes" id="UP000254848">
    <property type="component" value="Unassembled WGS sequence"/>
</dbReference>